<evidence type="ECO:0000256" key="1">
    <source>
        <dbReference type="SAM" id="MobiDB-lite"/>
    </source>
</evidence>
<evidence type="ECO:0000313" key="2">
    <source>
        <dbReference type="EMBL" id="OAV94195.1"/>
    </source>
</evidence>
<reference evidence="3 4" key="3">
    <citation type="journal article" date="2017" name="G3 (Bethesda)">
        <title>Comparative analysis highlights variable genome content of wheat rusts and divergence of the mating loci.</title>
        <authorList>
            <person name="Cuomo C.A."/>
            <person name="Bakkeren G."/>
            <person name="Khalil H.B."/>
            <person name="Panwar V."/>
            <person name="Joly D."/>
            <person name="Linning R."/>
            <person name="Sakthikumar S."/>
            <person name="Song X."/>
            <person name="Adiconis X."/>
            <person name="Fan L."/>
            <person name="Goldberg J.M."/>
            <person name="Levin J.Z."/>
            <person name="Young S."/>
            <person name="Zeng Q."/>
            <person name="Anikster Y."/>
            <person name="Bruce M."/>
            <person name="Wang M."/>
            <person name="Yin C."/>
            <person name="McCallum B."/>
            <person name="Szabo L.J."/>
            <person name="Hulbert S."/>
            <person name="Chen X."/>
            <person name="Fellers J.P."/>
        </authorList>
    </citation>
    <scope>NUCLEOTIDE SEQUENCE</scope>
    <source>
        <strain evidence="4">Isolate 1-1 / race 1 (BBBD)</strain>
        <strain evidence="3">isolate 1-1 / race 1 (BBBD)</strain>
    </source>
</reference>
<feature type="region of interest" description="Disordered" evidence="1">
    <location>
        <begin position="1"/>
        <end position="40"/>
    </location>
</feature>
<sequence length="182" mass="20744">MVADTRSGKDHAANPSPTKRNRGKGGGTGGRARGGHRDNRPIALDKAQQAAVEMYQATKAAYLNARDYDETKLSMKYLDQAISSFKIITDFLPWKVAISQYSDNWNPYKERTNLRVLRNNQEPRKGKNESSSKFNNYKIPKNKASGSKPYEKPDNKKKNSNKWKETFRMARVLMEVKDAIDE</sequence>
<dbReference type="AlphaFoldDB" id="A0A180GNE1"/>
<accession>A0A180GNE1</accession>
<dbReference type="EnsemblFungi" id="PTTG_09835-t43_1">
    <property type="protein sequence ID" value="PTTG_09835-t43_1-p1"/>
    <property type="gene ID" value="PTTG_09835"/>
</dbReference>
<dbReference type="VEuPathDB" id="FungiDB:PTTG_09835"/>
<evidence type="ECO:0000313" key="3">
    <source>
        <dbReference type="EnsemblFungi" id="PTTG_09835-t43_1-p1"/>
    </source>
</evidence>
<feature type="compositionally biased region" description="Basic and acidic residues" evidence="1">
    <location>
        <begin position="121"/>
        <end position="130"/>
    </location>
</feature>
<feature type="compositionally biased region" description="Basic and acidic residues" evidence="1">
    <location>
        <begin position="1"/>
        <end position="12"/>
    </location>
</feature>
<name>A0A180GNE1_PUCT1</name>
<reference evidence="2" key="2">
    <citation type="submission" date="2016-05" db="EMBL/GenBank/DDBJ databases">
        <title>Comparative analysis highlights variable genome content of wheat rusts and divergence of the mating loci.</title>
        <authorList>
            <person name="Cuomo C.A."/>
            <person name="Bakkeren G."/>
            <person name="Szabo L."/>
            <person name="Khalil H."/>
            <person name="Joly D."/>
            <person name="Goldberg J."/>
            <person name="Young S."/>
            <person name="Zeng Q."/>
            <person name="Fellers J."/>
        </authorList>
    </citation>
    <scope>NUCLEOTIDE SEQUENCE [LARGE SCALE GENOMIC DNA]</scope>
    <source>
        <strain evidence="2">1-1 BBBD Race 1</strain>
    </source>
</reference>
<reference evidence="3" key="4">
    <citation type="submission" date="2025-05" db="UniProtKB">
        <authorList>
            <consortium name="EnsemblFungi"/>
        </authorList>
    </citation>
    <scope>IDENTIFICATION</scope>
    <source>
        <strain evidence="3">isolate 1-1 / race 1 (BBBD)</strain>
    </source>
</reference>
<organism evidence="2">
    <name type="scientific">Puccinia triticina (isolate 1-1 / race 1 (BBBD))</name>
    <name type="common">Brown leaf rust fungus</name>
    <dbReference type="NCBI Taxonomy" id="630390"/>
    <lineage>
        <taxon>Eukaryota</taxon>
        <taxon>Fungi</taxon>
        <taxon>Dikarya</taxon>
        <taxon>Basidiomycota</taxon>
        <taxon>Pucciniomycotina</taxon>
        <taxon>Pucciniomycetes</taxon>
        <taxon>Pucciniales</taxon>
        <taxon>Pucciniaceae</taxon>
        <taxon>Puccinia</taxon>
    </lineage>
</organism>
<gene>
    <name evidence="2" type="ORF">PTTG_09835</name>
</gene>
<feature type="region of interest" description="Disordered" evidence="1">
    <location>
        <begin position="116"/>
        <end position="163"/>
    </location>
</feature>
<keyword evidence="4" id="KW-1185">Reference proteome</keyword>
<feature type="compositionally biased region" description="Basic and acidic residues" evidence="1">
    <location>
        <begin position="149"/>
        <end position="163"/>
    </location>
</feature>
<reference evidence="2" key="1">
    <citation type="submission" date="2009-11" db="EMBL/GenBank/DDBJ databases">
        <authorList>
            <consortium name="The Broad Institute Genome Sequencing Platform"/>
            <person name="Ward D."/>
            <person name="Feldgarden M."/>
            <person name="Earl A."/>
            <person name="Young S.K."/>
            <person name="Zeng Q."/>
            <person name="Koehrsen M."/>
            <person name="Alvarado L."/>
            <person name="Berlin A."/>
            <person name="Bochicchio J."/>
            <person name="Borenstein D."/>
            <person name="Chapman S.B."/>
            <person name="Chen Z."/>
            <person name="Engels R."/>
            <person name="Freedman E."/>
            <person name="Gellesch M."/>
            <person name="Goldberg J."/>
            <person name="Griggs A."/>
            <person name="Gujja S."/>
            <person name="Heilman E."/>
            <person name="Heiman D."/>
            <person name="Hepburn T."/>
            <person name="Howarth C."/>
            <person name="Jen D."/>
            <person name="Larson L."/>
            <person name="Lewis B."/>
            <person name="Mehta T."/>
            <person name="Park D."/>
            <person name="Pearson M."/>
            <person name="Roberts A."/>
            <person name="Saif S."/>
            <person name="Shea T."/>
            <person name="Shenoy N."/>
            <person name="Sisk P."/>
            <person name="Stolte C."/>
            <person name="Sykes S."/>
            <person name="Thomson T."/>
            <person name="Walk T."/>
            <person name="White J."/>
            <person name="Yandava C."/>
            <person name="Izard J."/>
            <person name="Baranova O.V."/>
            <person name="Blanton J.M."/>
            <person name="Tanner A.C."/>
            <person name="Dewhirst F.E."/>
            <person name="Haas B."/>
            <person name="Nusbaum C."/>
            <person name="Birren B."/>
        </authorList>
    </citation>
    <scope>NUCLEOTIDE SEQUENCE [LARGE SCALE GENOMIC DNA]</scope>
    <source>
        <strain evidence="2">1-1 BBBD Race 1</strain>
    </source>
</reference>
<protein>
    <submittedName>
        <fullName evidence="2 3">Uncharacterized protein</fullName>
    </submittedName>
</protein>
<proteinExistence type="predicted"/>
<evidence type="ECO:0000313" key="4">
    <source>
        <dbReference type="Proteomes" id="UP000005240"/>
    </source>
</evidence>
<dbReference type="EMBL" id="ADAS02000042">
    <property type="protein sequence ID" value="OAV94195.1"/>
    <property type="molecule type" value="Genomic_DNA"/>
</dbReference>
<dbReference type="Proteomes" id="UP000005240">
    <property type="component" value="Unassembled WGS sequence"/>
</dbReference>